<dbReference type="InterPro" id="IPR001647">
    <property type="entry name" value="HTH_TetR"/>
</dbReference>
<protein>
    <submittedName>
        <fullName evidence="4">TetR family transcriptional regulator</fullName>
    </submittedName>
</protein>
<proteinExistence type="predicted"/>
<keyword evidence="1" id="KW-0238">DNA-binding</keyword>
<name>A0A1X1WCN5_MYCIR</name>
<dbReference type="RefSeq" id="WP_051226936.1">
    <property type="nucleotide sequence ID" value="NZ_LQPC01000047.1"/>
</dbReference>
<accession>A0A1X1WCN5</accession>
<feature type="domain" description="TetR transcriptional regulator Rv1219c-like C-terminal" evidence="3">
    <location>
        <begin position="99"/>
        <end position="202"/>
    </location>
</feature>
<dbReference type="SUPFAM" id="SSF46689">
    <property type="entry name" value="Homeodomain-like"/>
    <property type="match status" value="1"/>
</dbReference>
<dbReference type="Proteomes" id="UP000193622">
    <property type="component" value="Unassembled WGS sequence"/>
</dbReference>
<dbReference type="PANTHER" id="PTHR30055:SF146">
    <property type="entry name" value="HTH-TYPE TRANSCRIPTIONAL DUAL REGULATOR CECR"/>
    <property type="match status" value="1"/>
</dbReference>
<dbReference type="Gene3D" id="1.10.357.10">
    <property type="entry name" value="Tetracycline Repressor, domain 2"/>
    <property type="match status" value="1"/>
</dbReference>
<dbReference type="GO" id="GO:0000976">
    <property type="term" value="F:transcription cis-regulatory region binding"/>
    <property type="evidence" value="ECO:0007669"/>
    <property type="project" value="TreeGrafter"/>
</dbReference>
<dbReference type="EMBL" id="LQPC01000047">
    <property type="protein sequence ID" value="ORV84345.1"/>
    <property type="molecule type" value="Genomic_DNA"/>
</dbReference>
<dbReference type="Pfam" id="PF17933">
    <property type="entry name" value="TetR_C_25"/>
    <property type="match status" value="1"/>
</dbReference>
<evidence type="ECO:0000313" key="4">
    <source>
        <dbReference type="EMBL" id="ORV84345.1"/>
    </source>
</evidence>
<dbReference type="InterPro" id="IPR041484">
    <property type="entry name" value="TetR_C_25"/>
</dbReference>
<dbReference type="InterPro" id="IPR036271">
    <property type="entry name" value="Tet_transcr_reg_TetR-rel_C_sf"/>
</dbReference>
<dbReference type="PANTHER" id="PTHR30055">
    <property type="entry name" value="HTH-TYPE TRANSCRIPTIONAL REGULATOR RUTR"/>
    <property type="match status" value="1"/>
</dbReference>
<organism evidence="4 5">
    <name type="scientific">Mycolicibacterium iranicum</name>
    <name type="common">Mycobacterium iranicum</name>
    <dbReference type="NCBI Taxonomy" id="912594"/>
    <lineage>
        <taxon>Bacteria</taxon>
        <taxon>Bacillati</taxon>
        <taxon>Actinomycetota</taxon>
        <taxon>Actinomycetes</taxon>
        <taxon>Mycobacteriales</taxon>
        <taxon>Mycobacteriaceae</taxon>
        <taxon>Mycolicibacterium</taxon>
    </lineage>
</organism>
<dbReference type="Pfam" id="PF00440">
    <property type="entry name" value="TetR_N"/>
    <property type="match status" value="1"/>
</dbReference>
<feature type="domain" description="HTH tetR-type" evidence="2">
    <location>
        <begin position="24"/>
        <end position="67"/>
    </location>
</feature>
<reference evidence="4 5" key="1">
    <citation type="submission" date="2016-01" db="EMBL/GenBank/DDBJ databases">
        <title>The new phylogeny of the genus Mycobacterium.</title>
        <authorList>
            <person name="Tarcisio F."/>
            <person name="Conor M."/>
            <person name="Antonella G."/>
            <person name="Elisabetta G."/>
            <person name="Giulia F.S."/>
            <person name="Sara T."/>
            <person name="Anna F."/>
            <person name="Clotilde B."/>
            <person name="Roberto B."/>
            <person name="Veronica D.S."/>
            <person name="Fabio R."/>
            <person name="Monica P."/>
            <person name="Olivier J."/>
            <person name="Enrico T."/>
            <person name="Nicola S."/>
        </authorList>
    </citation>
    <scope>NUCLEOTIDE SEQUENCE [LARGE SCALE GENOMIC DNA]</scope>
    <source>
        <strain evidence="4 5">DSM 45541</strain>
    </source>
</reference>
<evidence type="ECO:0000256" key="1">
    <source>
        <dbReference type="ARBA" id="ARBA00023125"/>
    </source>
</evidence>
<evidence type="ECO:0000259" key="3">
    <source>
        <dbReference type="Pfam" id="PF17933"/>
    </source>
</evidence>
<dbReference type="InterPro" id="IPR009057">
    <property type="entry name" value="Homeodomain-like_sf"/>
</dbReference>
<dbReference type="SUPFAM" id="SSF48498">
    <property type="entry name" value="Tetracyclin repressor-like, C-terminal domain"/>
    <property type="match status" value="1"/>
</dbReference>
<evidence type="ECO:0000313" key="5">
    <source>
        <dbReference type="Proteomes" id="UP000193622"/>
    </source>
</evidence>
<sequence length="211" mass="23084">MTVLDDAKIAVHAAEEQLRAQVRDAAVVKFGTQGFRTPMRAIASAAGLSPGAVRDLFGSKRNLIKACDDYIIETVRASKDEALQSHDPASWLAAIAGIESFAPMMAYLVRSMEDGRELGSSLLDRMIENAIDYLDDGVRAGTIKPSRNPRGRAMFLALNNTGGFLLYRRRHPTPNNMAAVLRDYADDMIEPALELYTEGLLADSTILDALR</sequence>
<dbReference type="GO" id="GO:0003700">
    <property type="term" value="F:DNA-binding transcription factor activity"/>
    <property type="evidence" value="ECO:0007669"/>
    <property type="project" value="TreeGrafter"/>
</dbReference>
<comment type="caution">
    <text evidence="4">The sequence shown here is derived from an EMBL/GenBank/DDBJ whole genome shotgun (WGS) entry which is preliminary data.</text>
</comment>
<dbReference type="AlphaFoldDB" id="A0A1X1WCN5"/>
<dbReference type="InterPro" id="IPR050109">
    <property type="entry name" value="HTH-type_TetR-like_transc_reg"/>
</dbReference>
<evidence type="ECO:0000259" key="2">
    <source>
        <dbReference type="Pfam" id="PF00440"/>
    </source>
</evidence>
<gene>
    <name evidence="4" type="ORF">AWC12_23090</name>
</gene>